<dbReference type="GeneID" id="93681459"/>
<comment type="caution">
    <text evidence="3">The sequence shown here is derived from an EMBL/GenBank/DDBJ whole genome shotgun (WGS) entry which is preliminary data.</text>
</comment>
<evidence type="ECO:0000259" key="2">
    <source>
        <dbReference type="PROSITE" id="PS50113"/>
    </source>
</evidence>
<dbReference type="PROSITE" id="PS50112">
    <property type="entry name" value="PAS"/>
    <property type="match status" value="1"/>
</dbReference>
<evidence type="ECO:0000313" key="4">
    <source>
        <dbReference type="Proteomes" id="UP000664578"/>
    </source>
</evidence>
<dbReference type="SUPFAM" id="SSF55785">
    <property type="entry name" value="PYP-like sensor domain (PAS domain)"/>
    <property type="match status" value="1"/>
</dbReference>
<dbReference type="Gene3D" id="3.30.450.20">
    <property type="entry name" value="PAS domain"/>
    <property type="match status" value="1"/>
</dbReference>
<proteinExistence type="predicted"/>
<name>A0A8I1MEP3_9BACI</name>
<evidence type="ECO:0000259" key="1">
    <source>
        <dbReference type="PROSITE" id="PS50112"/>
    </source>
</evidence>
<reference evidence="3" key="1">
    <citation type="submission" date="2020-12" db="EMBL/GenBank/DDBJ databases">
        <title>PHA producing bacteria isolated from mangrove.</title>
        <authorList>
            <person name="Zheng W."/>
            <person name="Yu S."/>
            <person name="Huang Y."/>
        </authorList>
    </citation>
    <scope>NUCLEOTIDE SEQUENCE</scope>
    <source>
        <strain evidence="3">GN22-4</strain>
    </source>
</reference>
<evidence type="ECO:0000313" key="3">
    <source>
        <dbReference type="EMBL" id="MBN8250867.1"/>
    </source>
</evidence>
<dbReference type="Pfam" id="PF13426">
    <property type="entry name" value="PAS_9"/>
    <property type="match status" value="1"/>
</dbReference>
<dbReference type="AlphaFoldDB" id="A0A8I1MEP3"/>
<dbReference type="PROSITE" id="PS50113">
    <property type="entry name" value="PAC"/>
    <property type="match status" value="1"/>
</dbReference>
<dbReference type="EMBL" id="JAEMWV010000002">
    <property type="protein sequence ID" value="MBN8250867.1"/>
    <property type="molecule type" value="Genomic_DNA"/>
</dbReference>
<dbReference type="CDD" id="cd00130">
    <property type="entry name" value="PAS"/>
    <property type="match status" value="1"/>
</dbReference>
<organism evidence="3 4">
    <name type="scientific">Priestia flexa</name>
    <dbReference type="NCBI Taxonomy" id="86664"/>
    <lineage>
        <taxon>Bacteria</taxon>
        <taxon>Bacillati</taxon>
        <taxon>Bacillota</taxon>
        <taxon>Bacilli</taxon>
        <taxon>Bacillales</taxon>
        <taxon>Bacillaceae</taxon>
        <taxon>Priestia</taxon>
    </lineage>
</organism>
<feature type="domain" description="PAC" evidence="2">
    <location>
        <begin position="89"/>
        <end position="147"/>
    </location>
</feature>
<dbReference type="InterPro" id="IPR000700">
    <property type="entry name" value="PAS-assoc_C"/>
</dbReference>
<dbReference type="RefSeq" id="WP_206782242.1">
    <property type="nucleotide sequence ID" value="NZ_CP060274.1"/>
</dbReference>
<dbReference type="NCBIfam" id="TIGR00229">
    <property type="entry name" value="sensory_box"/>
    <property type="match status" value="1"/>
</dbReference>
<dbReference type="InterPro" id="IPR000014">
    <property type="entry name" value="PAS"/>
</dbReference>
<dbReference type="InterPro" id="IPR035965">
    <property type="entry name" value="PAS-like_dom_sf"/>
</dbReference>
<sequence>MDNNRSNISNISDQREKEEDFVLMESFLEHTADTIIISAADEIVVRVNEAFEDMFGFDRNEVMGIKHSELPVIPKNITYQFEKMMVKIKAGESVTINEGIRITKEGKVIPVSINYSPIRNHRGQVVAYSSIYRDITPLKELEIAIEKRKKV</sequence>
<feature type="domain" description="PAS" evidence="1">
    <location>
        <begin position="20"/>
        <end position="64"/>
    </location>
</feature>
<dbReference type="Proteomes" id="UP000664578">
    <property type="component" value="Unassembled WGS sequence"/>
</dbReference>
<protein>
    <submittedName>
        <fullName evidence="3">PAS domain S-box protein</fullName>
    </submittedName>
</protein>
<accession>A0A8I1MEP3</accession>
<gene>
    <name evidence="3" type="ORF">JF537_04650</name>
</gene>
<dbReference type="GO" id="GO:0006355">
    <property type="term" value="P:regulation of DNA-templated transcription"/>
    <property type="evidence" value="ECO:0007669"/>
    <property type="project" value="InterPro"/>
</dbReference>